<feature type="transmembrane region" description="Helical" evidence="7">
    <location>
        <begin position="155"/>
        <end position="179"/>
    </location>
</feature>
<dbReference type="PANTHER" id="PTHR42718">
    <property type="entry name" value="MAJOR FACILITATOR SUPERFAMILY MULTIDRUG TRANSPORTER MFSC"/>
    <property type="match status" value="1"/>
</dbReference>
<feature type="transmembrane region" description="Helical" evidence="7">
    <location>
        <begin position="339"/>
        <end position="362"/>
    </location>
</feature>
<keyword evidence="5 7" id="KW-1133">Transmembrane helix</keyword>
<feature type="transmembrane region" description="Helical" evidence="7">
    <location>
        <begin position="129"/>
        <end position="149"/>
    </location>
</feature>
<dbReference type="Gene3D" id="1.20.1720.10">
    <property type="entry name" value="Multidrug resistance protein D"/>
    <property type="match status" value="1"/>
</dbReference>
<proteinExistence type="predicted"/>
<keyword evidence="4 7" id="KW-0812">Transmembrane</keyword>
<evidence type="ECO:0000256" key="2">
    <source>
        <dbReference type="ARBA" id="ARBA00022448"/>
    </source>
</evidence>
<evidence type="ECO:0000259" key="8">
    <source>
        <dbReference type="PROSITE" id="PS50850"/>
    </source>
</evidence>
<feature type="transmembrane region" description="Helical" evidence="7">
    <location>
        <begin position="96"/>
        <end position="117"/>
    </location>
</feature>
<dbReference type="OrthoDB" id="9781469at2"/>
<protein>
    <submittedName>
        <fullName evidence="9">MFS transporter, DHA2 family, multidrug resistance protein</fullName>
    </submittedName>
</protein>
<feature type="transmembrane region" description="Helical" evidence="7">
    <location>
        <begin position="283"/>
        <end position="306"/>
    </location>
</feature>
<sequence length="456" mass="46552">MRWLLLSVLSAGLLLTGLDNSIMYTALPTIEAELGATPTQSLWVINAYPLTVAGLMLGTGTLGDKVGHARMFVAGLAAFGAASVACAYAPAPELLIAARGLLGVGAAAMLPATLALIQQTFTDERERNTAVGIWASVATVGTAAGPLVGGFMLEHFWWGSIFLVNVPLVLLALAAVALLRPGNHPHALARWDAPSTLLSIATLTCFTLAIKGQLWFAVPAALGAWLFARRQRRLDQPLLTADIFRNRIFTGGVAAAGLSYFGFAAVELLTAQRFQVVAGFSPLEAGAIVSAIVVASLPSSIIGGMILHRVGFVPLVSGGMMVAAAGTLAAAANVENMPAFVIAMLCVGAGIGCVFSVASTAIVGSAPAHREGMAASVESISYEMGALVGVAVLGTAMGALRTRFTAAGVGLTGASDGPYDLAYAVVLTIIAGLLLANAAVCAWLFRGNPKSPAAVA</sequence>
<dbReference type="AlphaFoldDB" id="A0A1G9P135"/>
<dbReference type="EMBL" id="LT629700">
    <property type="protein sequence ID" value="SDL92364.1"/>
    <property type="molecule type" value="Genomic_DNA"/>
</dbReference>
<keyword evidence="10" id="KW-1185">Reference proteome</keyword>
<dbReference type="GO" id="GO:0005886">
    <property type="term" value="C:plasma membrane"/>
    <property type="evidence" value="ECO:0007669"/>
    <property type="project" value="UniProtKB-SubCell"/>
</dbReference>
<evidence type="ECO:0000256" key="4">
    <source>
        <dbReference type="ARBA" id="ARBA00022692"/>
    </source>
</evidence>
<evidence type="ECO:0000256" key="6">
    <source>
        <dbReference type="ARBA" id="ARBA00023136"/>
    </source>
</evidence>
<evidence type="ECO:0000313" key="10">
    <source>
        <dbReference type="Proteomes" id="UP000199350"/>
    </source>
</evidence>
<evidence type="ECO:0000256" key="7">
    <source>
        <dbReference type="SAM" id="Phobius"/>
    </source>
</evidence>
<dbReference type="Pfam" id="PF07690">
    <property type="entry name" value="MFS_1"/>
    <property type="match status" value="1"/>
</dbReference>
<evidence type="ECO:0000313" key="9">
    <source>
        <dbReference type="EMBL" id="SDL92364.1"/>
    </source>
</evidence>
<dbReference type="CDD" id="cd17321">
    <property type="entry name" value="MFS_MMR_MDR_like"/>
    <property type="match status" value="1"/>
</dbReference>
<evidence type="ECO:0000256" key="1">
    <source>
        <dbReference type="ARBA" id="ARBA00004651"/>
    </source>
</evidence>
<evidence type="ECO:0000256" key="3">
    <source>
        <dbReference type="ARBA" id="ARBA00022475"/>
    </source>
</evidence>
<dbReference type="PANTHER" id="PTHR42718:SF47">
    <property type="entry name" value="METHYL VIOLOGEN RESISTANCE PROTEIN SMVA"/>
    <property type="match status" value="1"/>
</dbReference>
<feature type="transmembrane region" description="Helical" evidence="7">
    <location>
        <begin position="312"/>
        <end position="332"/>
    </location>
</feature>
<feature type="transmembrane region" description="Helical" evidence="7">
    <location>
        <begin position="248"/>
        <end position="271"/>
    </location>
</feature>
<dbReference type="SUPFAM" id="SSF103473">
    <property type="entry name" value="MFS general substrate transporter"/>
    <property type="match status" value="1"/>
</dbReference>
<dbReference type="RefSeq" id="WP_092150153.1">
    <property type="nucleotide sequence ID" value="NZ_LT629700.1"/>
</dbReference>
<feature type="transmembrane region" description="Helical" evidence="7">
    <location>
        <begin position="200"/>
        <end position="228"/>
    </location>
</feature>
<keyword evidence="3" id="KW-1003">Cell membrane</keyword>
<dbReference type="PROSITE" id="PS50850">
    <property type="entry name" value="MFS"/>
    <property type="match status" value="1"/>
</dbReference>
<dbReference type="InterPro" id="IPR011701">
    <property type="entry name" value="MFS"/>
</dbReference>
<feature type="transmembrane region" description="Helical" evidence="7">
    <location>
        <begin position="71"/>
        <end position="90"/>
    </location>
</feature>
<feature type="domain" description="Major facilitator superfamily (MFS) profile" evidence="8">
    <location>
        <begin position="5"/>
        <end position="450"/>
    </location>
</feature>
<dbReference type="Proteomes" id="UP000199350">
    <property type="component" value="Chromosome I"/>
</dbReference>
<feature type="transmembrane region" description="Helical" evidence="7">
    <location>
        <begin position="382"/>
        <end position="400"/>
    </location>
</feature>
<comment type="subcellular location">
    <subcellularLocation>
        <location evidence="1">Cell membrane</location>
        <topology evidence="1">Multi-pass membrane protein</topology>
    </subcellularLocation>
</comment>
<evidence type="ECO:0000256" key="5">
    <source>
        <dbReference type="ARBA" id="ARBA00022989"/>
    </source>
</evidence>
<accession>A0A1G9P135</accession>
<dbReference type="Gene3D" id="1.20.1250.20">
    <property type="entry name" value="MFS general substrate transporter like domains"/>
    <property type="match status" value="1"/>
</dbReference>
<dbReference type="GO" id="GO:0022857">
    <property type="term" value="F:transmembrane transporter activity"/>
    <property type="evidence" value="ECO:0007669"/>
    <property type="project" value="InterPro"/>
</dbReference>
<name>A0A1G9P135_9CORY</name>
<organism evidence="9 10">
    <name type="scientific">Corynebacterium mycetoides</name>
    <dbReference type="NCBI Taxonomy" id="38302"/>
    <lineage>
        <taxon>Bacteria</taxon>
        <taxon>Bacillati</taxon>
        <taxon>Actinomycetota</taxon>
        <taxon>Actinomycetes</taxon>
        <taxon>Mycobacteriales</taxon>
        <taxon>Corynebacteriaceae</taxon>
        <taxon>Corynebacterium</taxon>
    </lineage>
</organism>
<dbReference type="STRING" id="38302.SAMN04488535_1264"/>
<feature type="transmembrane region" description="Helical" evidence="7">
    <location>
        <begin position="421"/>
        <end position="445"/>
    </location>
</feature>
<gene>
    <name evidence="9" type="ORF">SAMN04488535_1264</name>
</gene>
<dbReference type="InterPro" id="IPR020846">
    <property type="entry name" value="MFS_dom"/>
</dbReference>
<keyword evidence="6 7" id="KW-0472">Membrane</keyword>
<dbReference type="InterPro" id="IPR036259">
    <property type="entry name" value="MFS_trans_sf"/>
</dbReference>
<keyword evidence="2" id="KW-0813">Transport</keyword>
<feature type="transmembrane region" description="Helical" evidence="7">
    <location>
        <begin position="42"/>
        <end position="59"/>
    </location>
</feature>
<reference evidence="10" key="1">
    <citation type="submission" date="2016-10" db="EMBL/GenBank/DDBJ databases">
        <authorList>
            <person name="Varghese N."/>
            <person name="Submissions S."/>
        </authorList>
    </citation>
    <scope>NUCLEOTIDE SEQUENCE [LARGE SCALE GENOMIC DNA]</scope>
    <source>
        <strain evidence="10">DSM 20632</strain>
    </source>
</reference>